<gene>
    <name evidence="2" type="ORF">SAMN05444920_11159</name>
</gene>
<evidence type="ECO:0008006" key="4">
    <source>
        <dbReference type="Google" id="ProtNLM"/>
    </source>
</evidence>
<keyword evidence="1" id="KW-0472">Membrane</keyword>
<evidence type="ECO:0000256" key="1">
    <source>
        <dbReference type="SAM" id="Phobius"/>
    </source>
</evidence>
<organism evidence="2 3">
    <name type="scientific">Nonomuraea solani</name>
    <dbReference type="NCBI Taxonomy" id="1144553"/>
    <lineage>
        <taxon>Bacteria</taxon>
        <taxon>Bacillati</taxon>
        <taxon>Actinomycetota</taxon>
        <taxon>Actinomycetes</taxon>
        <taxon>Streptosporangiales</taxon>
        <taxon>Streptosporangiaceae</taxon>
        <taxon>Nonomuraea</taxon>
    </lineage>
</organism>
<dbReference type="AlphaFoldDB" id="A0A1H6EL79"/>
<evidence type="ECO:0000313" key="3">
    <source>
        <dbReference type="Proteomes" id="UP000236732"/>
    </source>
</evidence>
<dbReference type="Pfam" id="PF08592">
    <property type="entry name" value="Anthrone_oxy"/>
    <property type="match status" value="1"/>
</dbReference>
<name>A0A1H6EL79_9ACTN</name>
<evidence type="ECO:0000313" key="2">
    <source>
        <dbReference type="EMBL" id="SEG97786.1"/>
    </source>
</evidence>
<proteinExistence type="predicted"/>
<keyword evidence="1" id="KW-1133">Transmembrane helix</keyword>
<keyword evidence="3" id="KW-1185">Reference proteome</keyword>
<dbReference type="EMBL" id="FNVT01000011">
    <property type="protein sequence ID" value="SEG97786.1"/>
    <property type="molecule type" value="Genomic_DNA"/>
</dbReference>
<dbReference type="RefSeq" id="WP_235030532.1">
    <property type="nucleotide sequence ID" value="NZ_FNVT01000011.1"/>
</dbReference>
<feature type="transmembrane region" description="Helical" evidence="1">
    <location>
        <begin position="55"/>
        <end position="73"/>
    </location>
</feature>
<sequence>MVSVVFAASRMVALLLVGLYAGGVLFAVLAPSVGRMPGPAYVRYWQALNVDYGRAMPPLLLAAIVTLVAVSVLSWRRGWLVFGFSLVALILVVLTVALTLAGMEPLNRIADTWNPDHLPADWEESRQRWFNLHLVRTVLALAAFACLITAQGLDRGEPAPDRLVSVGVEGRR</sequence>
<reference evidence="2 3" key="1">
    <citation type="submission" date="2016-10" db="EMBL/GenBank/DDBJ databases">
        <authorList>
            <person name="de Groot N.N."/>
        </authorList>
    </citation>
    <scope>NUCLEOTIDE SEQUENCE [LARGE SCALE GENOMIC DNA]</scope>
    <source>
        <strain evidence="2 3">CGMCC 4.7037</strain>
    </source>
</reference>
<dbReference type="Proteomes" id="UP000236732">
    <property type="component" value="Unassembled WGS sequence"/>
</dbReference>
<keyword evidence="1" id="KW-0812">Transmembrane</keyword>
<feature type="transmembrane region" description="Helical" evidence="1">
    <location>
        <begin position="79"/>
        <end position="101"/>
    </location>
</feature>
<accession>A0A1H6EL79</accession>
<feature type="transmembrane region" description="Helical" evidence="1">
    <location>
        <begin position="12"/>
        <end position="34"/>
    </location>
</feature>
<protein>
    <recommendedName>
        <fullName evidence="4">DUF1772 domain-containing protein</fullName>
    </recommendedName>
</protein>
<dbReference type="InterPro" id="IPR013901">
    <property type="entry name" value="Anthrone_oxy"/>
</dbReference>